<evidence type="ECO:0000256" key="1">
    <source>
        <dbReference type="ARBA" id="ARBA00004141"/>
    </source>
</evidence>
<dbReference type="InterPro" id="IPR020846">
    <property type="entry name" value="MFS_dom"/>
</dbReference>
<evidence type="ECO:0000259" key="7">
    <source>
        <dbReference type="PROSITE" id="PS50850"/>
    </source>
</evidence>
<accession>A0A9P4NJA7</accession>
<feature type="transmembrane region" description="Helical" evidence="6">
    <location>
        <begin position="541"/>
        <end position="566"/>
    </location>
</feature>
<keyword evidence="4 6" id="KW-0472">Membrane</keyword>
<comment type="caution">
    <text evidence="8">The sequence shown here is derived from an EMBL/GenBank/DDBJ whole genome shotgun (WGS) entry which is preliminary data.</text>
</comment>
<feature type="transmembrane region" description="Helical" evidence="6">
    <location>
        <begin position="361"/>
        <end position="386"/>
    </location>
</feature>
<feature type="transmembrane region" description="Helical" evidence="6">
    <location>
        <begin position="435"/>
        <end position="454"/>
    </location>
</feature>
<comment type="subcellular location">
    <subcellularLocation>
        <location evidence="1">Membrane</location>
        <topology evidence="1">Multi-pass membrane protein</topology>
    </subcellularLocation>
</comment>
<protein>
    <submittedName>
        <fullName evidence="8">MFS general substrate transporter</fullName>
    </submittedName>
</protein>
<organism evidence="8 9">
    <name type="scientific">Tothia fuscella</name>
    <dbReference type="NCBI Taxonomy" id="1048955"/>
    <lineage>
        <taxon>Eukaryota</taxon>
        <taxon>Fungi</taxon>
        <taxon>Dikarya</taxon>
        <taxon>Ascomycota</taxon>
        <taxon>Pezizomycotina</taxon>
        <taxon>Dothideomycetes</taxon>
        <taxon>Pleosporomycetidae</taxon>
        <taxon>Venturiales</taxon>
        <taxon>Cylindrosympodiaceae</taxon>
        <taxon>Tothia</taxon>
    </lineage>
</organism>
<dbReference type="PANTHER" id="PTHR23502">
    <property type="entry name" value="MAJOR FACILITATOR SUPERFAMILY"/>
    <property type="match status" value="1"/>
</dbReference>
<evidence type="ECO:0000313" key="9">
    <source>
        <dbReference type="Proteomes" id="UP000800235"/>
    </source>
</evidence>
<keyword evidence="2 6" id="KW-0812">Transmembrane</keyword>
<evidence type="ECO:0000313" key="8">
    <source>
        <dbReference type="EMBL" id="KAF2423335.1"/>
    </source>
</evidence>
<proteinExistence type="predicted"/>
<feature type="domain" description="Major facilitator superfamily (MFS) profile" evidence="7">
    <location>
        <begin position="200"/>
        <end position="642"/>
    </location>
</feature>
<feature type="transmembrane region" description="Helical" evidence="6">
    <location>
        <begin position="514"/>
        <end position="535"/>
    </location>
</feature>
<dbReference type="GO" id="GO:1990961">
    <property type="term" value="P:xenobiotic detoxification by transmembrane export across the plasma membrane"/>
    <property type="evidence" value="ECO:0007669"/>
    <property type="project" value="TreeGrafter"/>
</dbReference>
<feature type="transmembrane region" description="Helical" evidence="6">
    <location>
        <begin position="474"/>
        <end position="493"/>
    </location>
</feature>
<dbReference type="OrthoDB" id="3357846at2759"/>
<sequence length="642" mass="71340">MSDLIRDAPIGQLIRWATKNTYLKYPEEKEGWQCPHVYTDPNYEEKKIADYEDAVTREQLPVQTKPTINEGLPLEEAESPQKEMIGSMGHDASSLSSEDDRVPELHKIATQTDHEGPHMEKIKTTRTTSGLEKVGTRAALAQSHTRADLESAITRASLAPQPSAPIVPATLDDGTILVDWYTTDDPENPQNWSLKKKSFVTFQICAYTLAVYMGSAIYSPSTYGVMERFGVNIQLASMGLSMYVLAYGLGPMLWSPLSEIPAIGRNPPYMITFAIFVILLAPAAVVQNFPGLIVLRFLQGFFGSPCLATGGASLQDMFSLIKLPYVLSIWALSATCGPALGPIISGFSVAAKDWRWSLWELLWLAGPIWILLFLCLPETSTSNILLRRAKRLRKISAEPERLRSQSEIEQENINVMAMVKENLWRPNQMMFLDPAIGFTAVYTALVYGIFYSFFEAFPMVYVDMYGFNEGEVGLTFLSITVGVLIAMPIYWAYIWYVVEPEIRKNGLGAPERRLIPALFSSICCPVGLFIFGWASNPSVHWIGSVIGVAIFTIGIFIVLQCIFVYLPLTYPQYAASLFAGNDFTRSTLACGAIHFSRPLYGNLGVDRGCTLLAGLTIGCVFGVYGLYFYGEKLRARSRFAAK</sequence>
<dbReference type="FunFam" id="1.20.1250.20:FF:000011">
    <property type="entry name" value="MFS multidrug transporter, putative"/>
    <property type="match status" value="1"/>
</dbReference>
<dbReference type="PANTHER" id="PTHR23502:SF23">
    <property type="entry name" value="FLUCONAZOLE RESISTANCE PROTEIN 1"/>
    <property type="match status" value="1"/>
</dbReference>
<dbReference type="EMBL" id="MU007083">
    <property type="protein sequence ID" value="KAF2423335.1"/>
    <property type="molecule type" value="Genomic_DNA"/>
</dbReference>
<feature type="transmembrane region" description="Helical" evidence="6">
    <location>
        <begin position="238"/>
        <end position="257"/>
    </location>
</feature>
<evidence type="ECO:0000256" key="2">
    <source>
        <dbReference type="ARBA" id="ARBA00022692"/>
    </source>
</evidence>
<feature type="region of interest" description="Disordered" evidence="5">
    <location>
        <begin position="113"/>
        <end position="134"/>
    </location>
</feature>
<reference evidence="8" key="1">
    <citation type="journal article" date="2020" name="Stud. Mycol.">
        <title>101 Dothideomycetes genomes: a test case for predicting lifestyles and emergence of pathogens.</title>
        <authorList>
            <person name="Haridas S."/>
            <person name="Albert R."/>
            <person name="Binder M."/>
            <person name="Bloem J."/>
            <person name="Labutti K."/>
            <person name="Salamov A."/>
            <person name="Andreopoulos B."/>
            <person name="Baker S."/>
            <person name="Barry K."/>
            <person name="Bills G."/>
            <person name="Bluhm B."/>
            <person name="Cannon C."/>
            <person name="Castanera R."/>
            <person name="Culley D."/>
            <person name="Daum C."/>
            <person name="Ezra D."/>
            <person name="Gonzalez J."/>
            <person name="Henrissat B."/>
            <person name="Kuo A."/>
            <person name="Liang C."/>
            <person name="Lipzen A."/>
            <person name="Lutzoni F."/>
            <person name="Magnuson J."/>
            <person name="Mondo S."/>
            <person name="Nolan M."/>
            <person name="Ohm R."/>
            <person name="Pangilinan J."/>
            <person name="Park H.-J."/>
            <person name="Ramirez L."/>
            <person name="Alfaro M."/>
            <person name="Sun H."/>
            <person name="Tritt A."/>
            <person name="Yoshinaga Y."/>
            <person name="Zwiers L.-H."/>
            <person name="Turgeon B."/>
            <person name="Goodwin S."/>
            <person name="Spatafora J."/>
            <person name="Crous P."/>
            <person name="Grigoriev I."/>
        </authorList>
    </citation>
    <scope>NUCLEOTIDE SEQUENCE</scope>
    <source>
        <strain evidence="8">CBS 130266</strain>
    </source>
</reference>
<dbReference type="SUPFAM" id="SSF103473">
    <property type="entry name" value="MFS general substrate transporter"/>
    <property type="match status" value="1"/>
</dbReference>
<dbReference type="InterPro" id="IPR036259">
    <property type="entry name" value="MFS_trans_sf"/>
</dbReference>
<keyword evidence="3 6" id="KW-1133">Transmembrane helix</keyword>
<dbReference type="CDD" id="cd17323">
    <property type="entry name" value="MFS_Tpo1_MDR_like"/>
    <property type="match status" value="1"/>
</dbReference>
<dbReference type="GO" id="GO:0005886">
    <property type="term" value="C:plasma membrane"/>
    <property type="evidence" value="ECO:0007669"/>
    <property type="project" value="TreeGrafter"/>
</dbReference>
<dbReference type="Pfam" id="PF07690">
    <property type="entry name" value="MFS_1"/>
    <property type="match status" value="1"/>
</dbReference>
<feature type="transmembrane region" description="Helical" evidence="6">
    <location>
        <begin position="573"/>
        <end position="595"/>
    </location>
</feature>
<dbReference type="Proteomes" id="UP000800235">
    <property type="component" value="Unassembled WGS sequence"/>
</dbReference>
<name>A0A9P4NJA7_9PEZI</name>
<dbReference type="GO" id="GO:0015244">
    <property type="term" value="F:fluconazole transmembrane transporter activity"/>
    <property type="evidence" value="ECO:0007669"/>
    <property type="project" value="TreeGrafter"/>
</dbReference>
<keyword evidence="9" id="KW-1185">Reference proteome</keyword>
<evidence type="ECO:0000256" key="3">
    <source>
        <dbReference type="ARBA" id="ARBA00022989"/>
    </source>
</evidence>
<feature type="transmembrane region" description="Helical" evidence="6">
    <location>
        <begin position="610"/>
        <end position="629"/>
    </location>
</feature>
<feature type="transmembrane region" description="Helical" evidence="6">
    <location>
        <begin position="326"/>
        <end position="349"/>
    </location>
</feature>
<dbReference type="AlphaFoldDB" id="A0A9P4NJA7"/>
<gene>
    <name evidence="8" type="ORF">EJ08DRAFT_454651</name>
</gene>
<feature type="transmembrane region" description="Helical" evidence="6">
    <location>
        <begin position="199"/>
        <end position="218"/>
    </location>
</feature>
<dbReference type="Gene3D" id="1.20.1250.20">
    <property type="entry name" value="MFS general substrate transporter like domains"/>
    <property type="match status" value="1"/>
</dbReference>
<evidence type="ECO:0000256" key="5">
    <source>
        <dbReference type="SAM" id="MobiDB-lite"/>
    </source>
</evidence>
<feature type="compositionally biased region" description="Basic and acidic residues" evidence="5">
    <location>
        <begin position="113"/>
        <end position="123"/>
    </location>
</feature>
<evidence type="ECO:0000256" key="4">
    <source>
        <dbReference type="ARBA" id="ARBA00023136"/>
    </source>
</evidence>
<evidence type="ECO:0000256" key="6">
    <source>
        <dbReference type="SAM" id="Phobius"/>
    </source>
</evidence>
<dbReference type="PROSITE" id="PS50850">
    <property type="entry name" value="MFS"/>
    <property type="match status" value="1"/>
</dbReference>
<feature type="transmembrane region" description="Helical" evidence="6">
    <location>
        <begin position="269"/>
        <end position="287"/>
    </location>
</feature>
<dbReference type="InterPro" id="IPR011701">
    <property type="entry name" value="MFS"/>
</dbReference>